<accession>A0A6A5TV52</accession>
<keyword evidence="4" id="KW-1185">Reference proteome</keyword>
<evidence type="ECO:0000313" key="3">
    <source>
        <dbReference type="EMBL" id="KAF1952807.1"/>
    </source>
</evidence>
<feature type="domain" description="DUF7730" evidence="1">
    <location>
        <begin position="4"/>
        <end position="84"/>
    </location>
</feature>
<evidence type="ECO:0000259" key="1">
    <source>
        <dbReference type="Pfam" id="PF24864"/>
    </source>
</evidence>
<gene>
    <name evidence="3" type="ORF">CC80DRAFT_363289</name>
    <name evidence="2" type="ORF">CC80DRAFT_389869</name>
</gene>
<reference evidence="3" key="1">
    <citation type="journal article" date="2020" name="Stud. Mycol.">
        <title>101 Dothideomycetes genomes: a test case for predicting lifestyles and emergence of pathogens.</title>
        <authorList>
            <person name="Haridas S."/>
            <person name="Albert R."/>
            <person name="Binder M."/>
            <person name="Bloem J."/>
            <person name="Labutti K."/>
            <person name="Salamov A."/>
            <person name="Andreopoulos B."/>
            <person name="Baker S."/>
            <person name="Barry K."/>
            <person name="Bills G."/>
            <person name="Bluhm B."/>
            <person name="Cannon C."/>
            <person name="Castanera R."/>
            <person name="Culley D."/>
            <person name="Daum C."/>
            <person name="Ezra D."/>
            <person name="Gonzalez J."/>
            <person name="Henrissat B."/>
            <person name="Kuo A."/>
            <person name="Liang C."/>
            <person name="Lipzen A."/>
            <person name="Lutzoni F."/>
            <person name="Magnuson J."/>
            <person name="Mondo S."/>
            <person name="Nolan M."/>
            <person name="Ohm R."/>
            <person name="Pangilinan J."/>
            <person name="Park H.-J."/>
            <person name="Ramirez L."/>
            <person name="Alfaro M."/>
            <person name="Sun H."/>
            <person name="Tritt A."/>
            <person name="Yoshinaga Y."/>
            <person name="Zwiers L.-H."/>
            <person name="Turgeon B."/>
            <person name="Goodwin S."/>
            <person name="Spatafora J."/>
            <person name="Crous P."/>
            <person name="Grigoriev I."/>
        </authorList>
    </citation>
    <scope>NUCLEOTIDE SEQUENCE</scope>
    <source>
        <strain evidence="3">CBS 675.92</strain>
    </source>
</reference>
<dbReference type="OrthoDB" id="3800230at2759"/>
<dbReference type="AlphaFoldDB" id="A0A6A5TV52"/>
<feature type="non-terminal residue" evidence="3">
    <location>
        <position position="85"/>
    </location>
</feature>
<dbReference type="EMBL" id="ML977008">
    <property type="protein sequence ID" value="KAF1952807.1"/>
    <property type="molecule type" value="Genomic_DNA"/>
</dbReference>
<name>A0A6A5TV52_9PLEO</name>
<evidence type="ECO:0000313" key="2">
    <source>
        <dbReference type="EMBL" id="KAF1948793.1"/>
    </source>
</evidence>
<protein>
    <recommendedName>
        <fullName evidence="1">DUF7730 domain-containing protein</fullName>
    </recommendedName>
</protein>
<dbReference type="Proteomes" id="UP000800035">
    <property type="component" value="Unassembled WGS sequence"/>
</dbReference>
<evidence type="ECO:0000313" key="4">
    <source>
        <dbReference type="Proteomes" id="UP000800035"/>
    </source>
</evidence>
<sequence>TQRNQIESPLLRLAAELRNRIYIYAFEECTVHANWQFQGNYGRCPIIEKSTKANVDHFLSPSLSCKQLHSETISIIYTQNAFRFV</sequence>
<dbReference type="PANTHER" id="PTHR38790">
    <property type="entry name" value="2EXR DOMAIN-CONTAINING PROTEIN-RELATED"/>
    <property type="match status" value="1"/>
</dbReference>
<dbReference type="Pfam" id="PF24864">
    <property type="entry name" value="DUF7730"/>
    <property type="match status" value="1"/>
</dbReference>
<dbReference type="EMBL" id="ML977048">
    <property type="protein sequence ID" value="KAF1948793.1"/>
    <property type="molecule type" value="Genomic_DNA"/>
</dbReference>
<dbReference type="InterPro" id="IPR056632">
    <property type="entry name" value="DUF7730"/>
</dbReference>
<dbReference type="PANTHER" id="PTHR38790:SF4">
    <property type="entry name" value="2EXR DOMAIN-CONTAINING PROTEIN"/>
    <property type="match status" value="1"/>
</dbReference>
<organism evidence="3 4">
    <name type="scientific">Byssothecium circinans</name>
    <dbReference type="NCBI Taxonomy" id="147558"/>
    <lineage>
        <taxon>Eukaryota</taxon>
        <taxon>Fungi</taxon>
        <taxon>Dikarya</taxon>
        <taxon>Ascomycota</taxon>
        <taxon>Pezizomycotina</taxon>
        <taxon>Dothideomycetes</taxon>
        <taxon>Pleosporomycetidae</taxon>
        <taxon>Pleosporales</taxon>
        <taxon>Massarineae</taxon>
        <taxon>Massarinaceae</taxon>
        <taxon>Byssothecium</taxon>
    </lineage>
</organism>
<proteinExistence type="predicted"/>
<feature type="non-terminal residue" evidence="3">
    <location>
        <position position="1"/>
    </location>
</feature>